<reference evidence="4" key="1">
    <citation type="submission" date="2016-10" db="EMBL/GenBank/DDBJ databases">
        <authorList>
            <person name="Varghese N."/>
            <person name="Submissions S."/>
        </authorList>
    </citation>
    <scope>NUCLEOTIDE SEQUENCE [LARGE SCALE GENOMIC DNA]</scope>
    <source>
        <strain evidence="4">CGMCC 1.6489</strain>
    </source>
</reference>
<dbReference type="AlphaFoldDB" id="A0A1I0I7H6"/>
<evidence type="ECO:0000256" key="1">
    <source>
        <dbReference type="ARBA" id="ARBA00004167"/>
    </source>
</evidence>
<comment type="subcellular location">
    <subcellularLocation>
        <location evidence="1">Membrane</location>
        <topology evidence="1">Single-pass membrane protein</topology>
    </subcellularLocation>
</comment>
<feature type="domain" description="Band 7" evidence="2">
    <location>
        <begin position="6"/>
        <end position="103"/>
    </location>
</feature>
<protein>
    <submittedName>
        <fullName evidence="3">SPFH domain / Band 7 family protein</fullName>
    </submittedName>
</protein>
<dbReference type="InterPro" id="IPR036013">
    <property type="entry name" value="Band_7/SPFH_dom_sf"/>
</dbReference>
<name>A0A1I0I7H6_9GAMM</name>
<keyword evidence="4" id="KW-1185">Reference proteome</keyword>
<dbReference type="Gene3D" id="3.30.479.30">
    <property type="entry name" value="Band 7 domain"/>
    <property type="match status" value="1"/>
</dbReference>
<dbReference type="STRING" id="430453.SAMN04487962_1478"/>
<evidence type="ECO:0000313" key="3">
    <source>
        <dbReference type="EMBL" id="SET92652.1"/>
    </source>
</evidence>
<organism evidence="3 4">
    <name type="scientific">Marinobacter segnicrescens</name>
    <dbReference type="NCBI Taxonomy" id="430453"/>
    <lineage>
        <taxon>Bacteria</taxon>
        <taxon>Pseudomonadati</taxon>
        <taxon>Pseudomonadota</taxon>
        <taxon>Gammaproteobacteria</taxon>
        <taxon>Pseudomonadales</taxon>
        <taxon>Marinobacteraceae</taxon>
        <taxon>Marinobacter</taxon>
    </lineage>
</organism>
<proteinExistence type="predicted"/>
<gene>
    <name evidence="3" type="ORF">SAMN04487962_1478</name>
</gene>
<dbReference type="InterPro" id="IPR001107">
    <property type="entry name" value="Band_7"/>
</dbReference>
<evidence type="ECO:0000313" key="4">
    <source>
        <dbReference type="Proteomes" id="UP000198762"/>
    </source>
</evidence>
<dbReference type="Proteomes" id="UP000198762">
    <property type="component" value="Unassembled WGS sequence"/>
</dbReference>
<dbReference type="GO" id="GO:0016020">
    <property type="term" value="C:membrane"/>
    <property type="evidence" value="ECO:0007669"/>
    <property type="project" value="UniProtKB-SubCell"/>
</dbReference>
<evidence type="ECO:0000259" key="2">
    <source>
        <dbReference type="Pfam" id="PF01145"/>
    </source>
</evidence>
<dbReference type="EMBL" id="FOHZ01000047">
    <property type="protein sequence ID" value="SET92652.1"/>
    <property type="molecule type" value="Genomic_DNA"/>
</dbReference>
<sequence>MRDDYSVRSRLEDILGSETRKAVAKHELIELAHTKKGREPAFDQPLTKAVIGQPRSVRRGRQLIEADISAAASAKMAKFGIELPDIRFKRINYNESVRQNDQQTPADCRAIPFRGCRRSR</sequence>
<accession>A0A1I0I7H6</accession>
<dbReference type="SUPFAM" id="SSF117892">
    <property type="entry name" value="Band 7/SPFH domain"/>
    <property type="match status" value="1"/>
</dbReference>
<dbReference type="Pfam" id="PF01145">
    <property type="entry name" value="Band_7"/>
    <property type="match status" value="1"/>
</dbReference>